<evidence type="ECO:0000313" key="6">
    <source>
        <dbReference type="EMBL" id="GGP98936.1"/>
    </source>
</evidence>
<dbReference type="PANTHER" id="PTHR30061:SF50">
    <property type="entry name" value="MALTOSE_MALTODEXTRIN-BINDING PERIPLASMIC PROTEIN"/>
    <property type="match status" value="1"/>
</dbReference>
<comment type="caution">
    <text evidence="6">The sequence shown here is derived from an EMBL/GenBank/DDBJ whole genome shotgun (WGS) entry which is preliminary data.</text>
</comment>
<evidence type="ECO:0000256" key="4">
    <source>
        <dbReference type="SAM" id="MobiDB-lite"/>
    </source>
</evidence>
<keyword evidence="3 5" id="KW-0732">Signal</keyword>
<protein>
    <submittedName>
        <fullName evidence="6">Sugar ABC transporter substrate-binding protein</fullName>
    </submittedName>
</protein>
<dbReference type="PANTHER" id="PTHR30061">
    <property type="entry name" value="MALTOSE-BINDING PERIPLASMIC PROTEIN"/>
    <property type="match status" value="1"/>
</dbReference>
<dbReference type="SUPFAM" id="SSF53850">
    <property type="entry name" value="Periplasmic binding protein-like II"/>
    <property type="match status" value="1"/>
</dbReference>
<evidence type="ECO:0000313" key="7">
    <source>
        <dbReference type="Proteomes" id="UP000611554"/>
    </source>
</evidence>
<dbReference type="Gene3D" id="3.40.190.10">
    <property type="entry name" value="Periplasmic binding protein-like II"/>
    <property type="match status" value="1"/>
</dbReference>
<evidence type="ECO:0000256" key="1">
    <source>
        <dbReference type="ARBA" id="ARBA00008520"/>
    </source>
</evidence>
<organism evidence="6 7">
    <name type="scientific">Streptosporangium pseudovulgare</name>
    <dbReference type="NCBI Taxonomy" id="35765"/>
    <lineage>
        <taxon>Bacteria</taxon>
        <taxon>Bacillati</taxon>
        <taxon>Actinomycetota</taxon>
        <taxon>Actinomycetes</taxon>
        <taxon>Streptosporangiales</taxon>
        <taxon>Streptosporangiaceae</taxon>
        <taxon>Streptosporangium</taxon>
    </lineage>
</organism>
<dbReference type="InterPro" id="IPR006059">
    <property type="entry name" value="SBP"/>
</dbReference>
<dbReference type="Proteomes" id="UP000611554">
    <property type="component" value="Unassembled WGS sequence"/>
</dbReference>
<gene>
    <name evidence="6" type="ORF">GCM10010140_31150</name>
</gene>
<dbReference type="PROSITE" id="PS51257">
    <property type="entry name" value="PROKAR_LIPOPROTEIN"/>
    <property type="match status" value="1"/>
</dbReference>
<evidence type="ECO:0000256" key="3">
    <source>
        <dbReference type="ARBA" id="ARBA00022729"/>
    </source>
</evidence>
<feature type="region of interest" description="Disordered" evidence="4">
    <location>
        <begin position="436"/>
        <end position="457"/>
    </location>
</feature>
<reference evidence="7" key="1">
    <citation type="journal article" date="2019" name="Int. J. Syst. Evol. Microbiol.">
        <title>The Global Catalogue of Microorganisms (GCM) 10K type strain sequencing project: providing services to taxonomists for standard genome sequencing and annotation.</title>
        <authorList>
            <consortium name="The Broad Institute Genomics Platform"/>
            <consortium name="The Broad Institute Genome Sequencing Center for Infectious Disease"/>
            <person name="Wu L."/>
            <person name="Ma J."/>
        </authorList>
    </citation>
    <scope>NUCLEOTIDE SEQUENCE [LARGE SCALE GENOMIC DNA]</scope>
    <source>
        <strain evidence="7">JCM 3115</strain>
    </source>
</reference>
<dbReference type="Pfam" id="PF13416">
    <property type="entry name" value="SBP_bac_8"/>
    <property type="match status" value="1"/>
</dbReference>
<keyword evidence="7" id="KW-1185">Reference proteome</keyword>
<dbReference type="EMBL" id="BMQJ01000007">
    <property type="protein sequence ID" value="GGP98936.1"/>
    <property type="molecule type" value="Genomic_DNA"/>
</dbReference>
<name>A0ABQ2QV10_9ACTN</name>
<comment type="similarity">
    <text evidence="1">Belongs to the bacterial solute-binding protein 1 family.</text>
</comment>
<evidence type="ECO:0000256" key="5">
    <source>
        <dbReference type="SAM" id="SignalP"/>
    </source>
</evidence>
<proteinExistence type="inferred from homology"/>
<feature type="signal peptide" evidence="5">
    <location>
        <begin position="1"/>
        <end position="27"/>
    </location>
</feature>
<sequence length="457" mass="48842">MPKYHPGRISAVALLVAALSACGGVGANSGDSRGGSGEAGSGGAGSSLTTMGFGLPDEIATVRVDAFRKAYPDVKVAINEGQFDEQAFLSAVASGNPPDVVYLGRERIGSYAARGAIQPLDDCVSREKIATGDFYPAAQQQSKYDGKWYAVPEFYNSIVLLVNNKAAKDAGVDPASIDTSDWDALAKLAEKMNRVRDGRIERFGFYPKLPEFLPLWAKANGADILSADGRTAKLDDPKVVEALDYAGRLVESQGGWKKLKAFTETFDYFGEENPFATDRLGAMLTEQFVVSAMAGTTPDADITVLPVKDRQGHPVNNVGGNAWVVPKGAKHPDVACRWMKTMTSADTWIAAARARADKRAKEGKVNIGTYTGNVKADDVIFSEVVKPSGHKAYDDAVKTIRSVQQAGFVVPPSAAAAEFTKAWQDAGNRVLLGERKPADAMKQAQQQAQQAIDEATQ</sequence>
<evidence type="ECO:0000256" key="2">
    <source>
        <dbReference type="ARBA" id="ARBA00022448"/>
    </source>
</evidence>
<dbReference type="RefSeq" id="WP_189247189.1">
    <property type="nucleotide sequence ID" value="NZ_BMQJ01000007.1"/>
</dbReference>
<keyword evidence="2" id="KW-0813">Transport</keyword>
<accession>A0ABQ2QV10</accession>
<feature type="chain" id="PRO_5045866092" evidence="5">
    <location>
        <begin position="28"/>
        <end position="457"/>
    </location>
</feature>